<accession>A0ABS2A5B3</accession>
<keyword evidence="1" id="KW-0472">Membrane</keyword>
<dbReference type="RefSeq" id="WP_203374866.1">
    <property type="nucleotide sequence ID" value="NZ_JAENHP010000001.1"/>
</dbReference>
<organism evidence="2 3">
    <name type="scientific">Paractinoplanes ovalisporus</name>
    <dbReference type="NCBI Taxonomy" id="2810368"/>
    <lineage>
        <taxon>Bacteria</taxon>
        <taxon>Bacillati</taxon>
        <taxon>Actinomycetota</taxon>
        <taxon>Actinomycetes</taxon>
        <taxon>Micromonosporales</taxon>
        <taxon>Micromonosporaceae</taxon>
        <taxon>Paractinoplanes</taxon>
    </lineage>
</organism>
<name>A0ABS2A5B3_9ACTN</name>
<sequence length="249" mass="27913">MNSIFSLLHPRADPYVNIIVHATQRFELRQIHFISIVEHDYKDEGGDRRAAAIAGATQDLLERLAAGNYLNHEQTEAISHEGAAVYQRCLDRLRFVKISSLGVRWADLGDTLKSFAKGSTALFDVTALKKNLLVDAVALILPQAHTDVWTFELLKAPTYGVDDLVHNLIEDRDYKYRRLTDSPHVKSARRRMLSASLTMRTLGVITAAVAIPVVIVQIFWPNSWLQATIAGVGSATSIAGWFFFMNHER</sequence>
<keyword evidence="1" id="KW-0812">Transmembrane</keyword>
<proteinExistence type="predicted"/>
<feature type="transmembrane region" description="Helical" evidence="1">
    <location>
        <begin position="224"/>
        <end position="244"/>
    </location>
</feature>
<comment type="caution">
    <text evidence="2">The sequence shown here is derived from an EMBL/GenBank/DDBJ whole genome shotgun (WGS) entry which is preliminary data.</text>
</comment>
<evidence type="ECO:0000313" key="2">
    <source>
        <dbReference type="EMBL" id="MBM2615027.1"/>
    </source>
</evidence>
<keyword evidence="1" id="KW-1133">Transmembrane helix</keyword>
<protein>
    <submittedName>
        <fullName evidence="2">Uncharacterized protein</fullName>
    </submittedName>
</protein>
<reference evidence="2 3" key="1">
    <citation type="submission" date="2021-01" db="EMBL/GenBank/DDBJ databases">
        <title>Actinoplanes sp. nov. LDG1-06 isolated from lichen.</title>
        <authorList>
            <person name="Saeng-In P."/>
            <person name="Phongsopitanun W."/>
            <person name="Kanchanasin P."/>
            <person name="Yuki M."/>
            <person name="Kudo T."/>
            <person name="Ohkuma M."/>
            <person name="Tanasupawat S."/>
        </authorList>
    </citation>
    <scope>NUCLEOTIDE SEQUENCE [LARGE SCALE GENOMIC DNA]</scope>
    <source>
        <strain evidence="2 3">LDG1-06</strain>
    </source>
</reference>
<keyword evidence="3" id="KW-1185">Reference proteome</keyword>
<evidence type="ECO:0000313" key="3">
    <source>
        <dbReference type="Proteomes" id="UP000632138"/>
    </source>
</evidence>
<gene>
    <name evidence="2" type="ORF">JIG36_05570</name>
</gene>
<feature type="transmembrane region" description="Helical" evidence="1">
    <location>
        <begin position="197"/>
        <end position="218"/>
    </location>
</feature>
<dbReference type="EMBL" id="JAENHP010000001">
    <property type="protein sequence ID" value="MBM2615027.1"/>
    <property type="molecule type" value="Genomic_DNA"/>
</dbReference>
<dbReference type="Proteomes" id="UP000632138">
    <property type="component" value="Unassembled WGS sequence"/>
</dbReference>
<evidence type="ECO:0000256" key="1">
    <source>
        <dbReference type="SAM" id="Phobius"/>
    </source>
</evidence>